<gene>
    <name evidence="1" type="ORF">B0T16DRAFT_387337</name>
</gene>
<accession>A0AA39YGJ9</accession>
<organism evidence="1 2">
    <name type="scientific">Cercophora newfieldiana</name>
    <dbReference type="NCBI Taxonomy" id="92897"/>
    <lineage>
        <taxon>Eukaryota</taxon>
        <taxon>Fungi</taxon>
        <taxon>Dikarya</taxon>
        <taxon>Ascomycota</taxon>
        <taxon>Pezizomycotina</taxon>
        <taxon>Sordariomycetes</taxon>
        <taxon>Sordariomycetidae</taxon>
        <taxon>Sordariales</taxon>
        <taxon>Lasiosphaeriaceae</taxon>
        <taxon>Cercophora</taxon>
    </lineage>
</organism>
<reference evidence="1" key="1">
    <citation type="submission" date="2023-06" db="EMBL/GenBank/DDBJ databases">
        <title>Genome-scale phylogeny and comparative genomics of the fungal order Sordariales.</title>
        <authorList>
            <consortium name="Lawrence Berkeley National Laboratory"/>
            <person name="Hensen N."/>
            <person name="Bonometti L."/>
            <person name="Westerberg I."/>
            <person name="Brannstrom I.O."/>
            <person name="Guillou S."/>
            <person name="Cros-Aarteil S."/>
            <person name="Calhoun S."/>
            <person name="Haridas S."/>
            <person name="Kuo A."/>
            <person name="Mondo S."/>
            <person name="Pangilinan J."/>
            <person name="Riley R."/>
            <person name="Labutti K."/>
            <person name="Andreopoulos B."/>
            <person name="Lipzen A."/>
            <person name="Chen C."/>
            <person name="Yanf M."/>
            <person name="Daum C."/>
            <person name="Ng V."/>
            <person name="Clum A."/>
            <person name="Steindorff A."/>
            <person name="Ohm R."/>
            <person name="Martin F."/>
            <person name="Silar P."/>
            <person name="Natvig D."/>
            <person name="Lalanne C."/>
            <person name="Gautier V."/>
            <person name="Ament-Velasquez S.L."/>
            <person name="Kruys A."/>
            <person name="Hutchinson M.I."/>
            <person name="Powell A.J."/>
            <person name="Barry K."/>
            <person name="Miller A.N."/>
            <person name="Grigoriev I.V."/>
            <person name="Debuchy R."/>
            <person name="Gladieux P."/>
            <person name="Thoren M.H."/>
            <person name="Johannesson H."/>
        </authorList>
    </citation>
    <scope>NUCLEOTIDE SEQUENCE</scope>
    <source>
        <strain evidence="1">SMH2532-1</strain>
    </source>
</reference>
<evidence type="ECO:0000313" key="1">
    <source>
        <dbReference type="EMBL" id="KAK0651999.1"/>
    </source>
</evidence>
<evidence type="ECO:0008006" key="3">
    <source>
        <dbReference type="Google" id="ProtNLM"/>
    </source>
</evidence>
<dbReference type="EMBL" id="JAULSV010000002">
    <property type="protein sequence ID" value="KAK0651999.1"/>
    <property type="molecule type" value="Genomic_DNA"/>
</dbReference>
<keyword evidence="2" id="KW-1185">Reference proteome</keyword>
<proteinExistence type="predicted"/>
<comment type="caution">
    <text evidence="1">The sequence shown here is derived from an EMBL/GenBank/DDBJ whole genome shotgun (WGS) entry which is preliminary data.</text>
</comment>
<dbReference type="Proteomes" id="UP001174936">
    <property type="component" value="Unassembled WGS sequence"/>
</dbReference>
<sequence>MDGTDGSTQEFEVVEIASDGDVLLDVTFETSSETLKAARKAAKPRPGQKITTPGPVLRPNVRIGYRVQLSVLKQKSKYFNNLFGDTRFSEAKSIAAAFEQLTLRNIKPSEAPTSDLPAVRIHEDDETTKLAGQDAVFADLLRILHDKPRDLTPGTGTSTSAKPWTMHRLATLAVLADRFDCALPVSKNLSSLKFKWPATTTSLPKDDRHFLASLTKSSEETLRQKILVSWLLDQPLKFHAATRELVLYGSHRWVLPSASPEADSEDSDPSYTAAWWHLPDDLESELQHRRHCILATLSSIPRHFLTLYTSKSRQCKLGYDSSASCDSFQLGEMAKFFLSHNLICLSDFSAPSAEDAFRLVDGFATVDVGAIVNVLKQCTGYQIDKHHTNCGLRTRIAPVLVYVGTMLGSGAVGVQRAAWKRARGDVSWLGEGQGERDDQGEGPRVFRFTRSLAGDQRLRFEGAMAADRMARSLFTAEGWDWTPED</sequence>
<dbReference type="AlphaFoldDB" id="A0AA39YGJ9"/>
<name>A0AA39YGJ9_9PEZI</name>
<evidence type="ECO:0000313" key="2">
    <source>
        <dbReference type="Proteomes" id="UP001174936"/>
    </source>
</evidence>
<protein>
    <recommendedName>
        <fullName evidence="3">Hydroxyproline-rich glyco protein</fullName>
    </recommendedName>
</protein>